<protein>
    <submittedName>
        <fullName evidence="1">Uncharacterized protein</fullName>
    </submittedName>
</protein>
<dbReference type="EMBL" id="BART01016415">
    <property type="protein sequence ID" value="GAG81416.1"/>
    <property type="molecule type" value="Genomic_DNA"/>
</dbReference>
<accession>X1CAR6</accession>
<gene>
    <name evidence="1" type="ORF">S01H4_31575</name>
</gene>
<reference evidence="1" key="1">
    <citation type="journal article" date="2014" name="Front. Microbiol.">
        <title>High frequency of phylogenetically diverse reductive dehalogenase-homologous genes in deep subseafloor sedimentary metagenomes.</title>
        <authorList>
            <person name="Kawai M."/>
            <person name="Futagami T."/>
            <person name="Toyoda A."/>
            <person name="Takaki Y."/>
            <person name="Nishi S."/>
            <person name="Hori S."/>
            <person name="Arai W."/>
            <person name="Tsubouchi T."/>
            <person name="Morono Y."/>
            <person name="Uchiyama I."/>
            <person name="Ito T."/>
            <person name="Fujiyama A."/>
            <person name="Inagaki F."/>
            <person name="Takami H."/>
        </authorList>
    </citation>
    <scope>NUCLEOTIDE SEQUENCE</scope>
    <source>
        <strain evidence="1">Expedition CK06-06</strain>
    </source>
</reference>
<feature type="non-terminal residue" evidence="1">
    <location>
        <position position="1"/>
    </location>
</feature>
<comment type="caution">
    <text evidence="1">The sequence shown here is derived from an EMBL/GenBank/DDBJ whole genome shotgun (WGS) entry which is preliminary data.</text>
</comment>
<proteinExistence type="predicted"/>
<sequence>NFNNKRDVDLDRLEIFNENSRDKTDNDDNYDISKKWKKKFGEITGKQFTKNIPDPGMPLRGSYEFTKKSDDTYKENDRLDFDMFDPDENSVNEEEEEEIDYYNPVGNASSVYSDIATSTEKVMPELYGTDPGTFISSNINKFSTQIFDVLQSGLQNGFCISPYGIFNLFGSLYWTNVFLFVV</sequence>
<organism evidence="1">
    <name type="scientific">marine sediment metagenome</name>
    <dbReference type="NCBI Taxonomy" id="412755"/>
    <lineage>
        <taxon>unclassified sequences</taxon>
        <taxon>metagenomes</taxon>
        <taxon>ecological metagenomes</taxon>
    </lineage>
</organism>
<evidence type="ECO:0000313" key="1">
    <source>
        <dbReference type="EMBL" id="GAG81416.1"/>
    </source>
</evidence>
<dbReference type="AlphaFoldDB" id="X1CAR6"/>
<name>X1CAR6_9ZZZZ</name>